<keyword evidence="7" id="KW-1185">Reference proteome</keyword>
<evidence type="ECO:0000256" key="3">
    <source>
        <dbReference type="ARBA" id="ARBA00023027"/>
    </source>
</evidence>
<keyword evidence="3" id="KW-0520">NAD</keyword>
<evidence type="ECO:0000313" key="7">
    <source>
        <dbReference type="Proteomes" id="UP001159364"/>
    </source>
</evidence>
<dbReference type="InterPro" id="IPR027417">
    <property type="entry name" value="P-loop_NTPase"/>
</dbReference>
<comment type="catalytic activity">
    <reaction evidence="4">
        <text>NAD(+) + H2O = ADP-D-ribose + nicotinamide + H(+)</text>
        <dbReference type="Rhea" id="RHEA:16301"/>
        <dbReference type="ChEBI" id="CHEBI:15377"/>
        <dbReference type="ChEBI" id="CHEBI:15378"/>
        <dbReference type="ChEBI" id="CHEBI:17154"/>
        <dbReference type="ChEBI" id="CHEBI:57540"/>
        <dbReference type="ChEBI" id="CHEBI:57967"/>
        <dbReference type="EC" id="3.2.2.6"/>
    </reaction>
    <physiologicalReaction direction="left-to-right" evidence="4">
        <dbReference type="Rhea" id="RHEA:16302"/>
    </physiologicalReaction>
</comment>
<dbReference type="GO" id="GO:0006952">
    <property type="term" value="P:defense response"/>
    <property type="evidence" value="ECO:0007669"/>
    <property type="project" value="InterPro"/>
</dbReference>
<dbReference type="PANTHER" id="PTHR11017:SF530">
    <property type="entry name" value="ADP-RIBOSYL CYCLASE_CYCLIC ADP-RIBOSE HYDROLASE"/>
    <property type="match status" value="1"/>
</dbReference>
<gene>
    <name evidence="6" type="ORF">K2173_014405</name>
</gene>
<comment type="caution">
    <text evidence="6">The sequence shown here is derived from an EMBL/GenBank/DDBJ whole genome shotgun (WGS) entry which is preliminary data.</text>
</comment>
<keyword evidence="2" id="KW-0378">Hydrolase</keyword>
<evidence type="ECO:0000256" key="1">
    <source>
        <dbReference type="ARBA" id="ARBA00011982"/>
    </source>
</evidence>
<evidence type="ECO:0000259" key="5">
    <source>
        <dbReference type="PROSITE" id="PS50104"/>
    </source>
</evidence>
<reference evidence="6 7" key="1">
    <citation type="submission" date="2021-09" db="EMBL/GenBank/DDBJ databases">
        <title>Genomic insights and catalytic innovation underlie evolution of tropane alkaloids biosynthesis.</title>
        <authorList>
            <person name="Wang Y.-J."/>
            <person name="Tian T."/>
            <person name="Huang J.-P."/>
            <person name="Huang S.-X."/>
        </authorList>
    </citation>
    <scope>NUCLEOTIDE SEQUENCE [LARGE SCALE GENOMIC DNA]</scope>
    <source>
        <strain evidence="6">KIB-2018</strain>
        <tissue evidence="6">Leaf</tissue>
    </source>
</reference>
<dbReference type="SUPFAM" id="SSF52058">
    <property type="entry name" value="L domain-like"/>
    <property type="match status" value="1"/>
</dbReference>
<sequence>MASSSSSAFHPLKYDVFLNFRGEDTRRGFTSHLYAALRRKALQTFFDDDGLKRGEEIAQSLPRAIQDSTVAILVFSKDYASSRWCLDELAEIIECHHSHGQIVIPVFYQVDPSHLRKQSDDVAAAFVKHEQNPINIHKIPRWKDALTKAASLSGFDSKEFRYVLGCMVIPSKGGRLLFIHLNLCFIIYRNDDLLINKIVEKILEKLNQSMPCDDFEHLKLFTINPFKARILGIWGMGGIGKTTAAEVIYKMMSCQFQDCCFVYNVKQQAEASGINKLREELILKVLGEKDSVKYTFNASPDLFLKRILGRKKVLIVLDDVNNSLQLESLIGDPYWFGSGSMILVTSRDKQVFERRADFIYKVKLLNDDEALQLFNKMAFKQNYPRDDYASLSKSIVKYAQGNPLALKVLGSALNGKNHEEWKSALTQLSKVQNKDILQVLQISYSGLTREDSLLSQVKYRIVDSFRRLTSLSLVQNRSITHLPNGKNVFLEALEVLNLWGCSNLKTFPKISINIKRLNLDLYNSEVFYMLSVDKEHMRDCFKGMNFISTQFDPRYNSAKMNINFFINVIIHKVLI</sequence>
<dbReference type="EC" id="3.2.2.6" evidence="1"/>
<dbReference type="PRINTS" id="PR00364">
    <property type="entry name" value="DISEASERSIST"/>
</dbReference>
<dbReference type="GO" id="GO:0007165">
    <property type="term" value="P:signal transduction"/>
    <property type="evidence" value="ECO:0007669"/>
    <property type="project" value="InterPro"/>
</dbReference>
<dbReference type="SUPFAM" id="SSF52200">
    <property type="entry name" value="Toll/Interleukin receptor TIR domain"/>
    <property type="match status" value="1"/>
</dbReference>
<dbReference type="Proteomes" id="UP001159364">
    <property type="component" value="Unassembled WGS sequence"/>
</dbReference>
<dbReference type="PANTHER" id="PTHR11017">
    <property type="entry name" value="LEUCINE-RICH REPEAT-CONTAINING PROTEIN"/>
    <property type="match status" value="1"/>
</dbReference>
<dbReference type="PROSITE" id="PS50104">
    <property type="entry name" value="TIR"/>
    <property type="match status" value="1"/>
</dbReference>
<dbReference type="InterPro" id="IPR042197">
    <property type="entry name" value="Apaf_helical"/>
</dbReference>
<dbReference type="EMBL" id="JAIWQS010000209">
    <property type="protein sequence ID" value="KAJ8747259.1"/>
    <property type="molecule type" value="Genomic_DNA"/>
</dbReference>
<dbReference type="InterPro" id="IPR000157">
    <property type="entry name" value="TIR_dom"/>
</dbReference>
<feature type="domain" description="TIR" evidence="5">
    <location>
        <begin position="12"/>
        <end position="206"/>
    </location>
</feature>
<dbReference type="InterPro" id="IPR002182">
    <property type="entry name" value="NB-ARC"/>
</dbReference>
<dbReference type="Pfam" id="PF00931">
    <property type="entry name" value="NB-ARC"/>
    <property type="match status" value="1"/>
</dbReference>
<name>A0AAV8S577_9ROSI</name>
<dbReference type="FunFam" id="1.10.8.430:FF:000002">
    <property type="entry name" value="Disease resistance protein (TIR-NBS-LRR class)"/>
    <property type="match status" value="1"/>
</dbReference>
<dbReference type="Gene3D" id="3.40.50.300">
    <property type="entry name" value="P-loop containing nucleotide triphosphate hydrolases"/>
    <property type="match status" value="1"/>
</dbReference>
<dbReference type="Pfam" id="PF01582">
    <property type="entry name" value="TIR"/>
    <property type="match status" value="1"/>
</dbReference>
<dbReference type="AlphaFoldDB" id="A0AAV8S577"/>
<accession>A0AAV8S577</accession>
<evidence type="ECO:0000313" key="6">
    <source>
        <dbReference type="EMBL" id="KAJ8747259.1"/>
    </source>
</evidence>
<protein>
    <recommendedName>
        <fullName evidence="1">ADP-ribosyl cyclase/cyclic ADP-ribose hydrolase</fullName>
        <ecNumber evidence="1">3.2.2.6</ecNumber>
    </recommendedName>
</protein>
<dbReference type="GO" id="GO:0061809">
    <property type="term" value="F:NAD+ nucleosidase activity, cyclic ADP-ribose generating"/>
    <property type="evidence" value="ECO:0007669"/>
    <property type="project" value="UniProtKB-EC"/>
</dbReference>
<organism evidence="6 7">
    <name type="scientific">Erythroxylum novogranatense</name>
    <dbReference type="NCBI Taxonomy" id="1862640"/>
    <lineage>
        <taxon>Eukaryota</taxon>
        <taxon>Viridiplantae</taxon>
        <taxon>Streptophyta</taxon>
        <taxon>Embryophyta</taxon>
        <taxon>Tracheophyta</taxon>
        <taxon>Spermatophyta</taxon>
        <taxon>Magnoliopsida</taxon>
        <taxon>eudicotyledons</taxon>
        <taxon>Gunneridae</taxon>
        <taxon>Pentapetalae</taxon>
        <taxon>rosids</taxon>
        <taxon>fabids</taxon>
        <taxon>Malpighiales</taxon>
        <taxon>Erythroxylaceae</taxon>
        <taxon>Erythroxylum</taxon>
    </lineage>
</organism>
<dbReference type="FunFam" id="3.40.50.10140:FF:000007">
    <property type="entry name" value="Disease resistance protein (TIR-NBS-LRR class)"/>
    <property type="match status" value="1"/>
</dbReference>
<dbReference type="SUPFAM" id="SSF52540">
    <property type="entry name" value="P-loop containing nucleoside triphosphate hydrolases"/>
    <property type="match status" value="1"/>
</dbReference>
<dbReference type="GO" id="GO:0043531">
    <property type="term" value="F:ADP binding"/>
    <property type="evidence" value="ECO:0007669"/>
    <property type="project" value="InterPro"/>
</dbReference>
<evidence type="ECO:0000256" key="2">
    <source>
        <dbReference type="ARBA" id="ARBA00022801"/>
    </source>
</evidence>
<evidence type="ECO:0000256" key="4">
    <source>
        <dbReference type="ARBA" id="ARBA00047304"/>
    </source>
</evidence>
<dbReference type="Gene3D" id="1.10.8.430">
    <property type="entry name" value="Helical domain of apoptotic protease-activating factors"/>
    <property type="match status" value="1"/>
</dbReference>
<dbReference type="SMART" id="SM00255">
    <property type="entry name" value="TIR"/>
    <property type="match status" value="1"/>
</dbReference>
<dbReference type="Gene3D" id="3.40.50.10140">
    <property type="entry name" value="Toll/interleukin-1 receptor homology (TIR) domain"/>
    <property type="match status" value="1"/>
</dbReference>
<dbReference type="InterPro" id="IPR035897">
    <property type="entry name" value="Toll_tir_struct_dom_sf"/>
</dbReference>
<dbReference type="InterPro" id="IPR044974">
    <property type="entry name" value="Disease_R_plants"/>
</dbReference>
<proteinExistence type="predicted"/>